<sequence>MRGTVARMATPSPSPTVPARAPTLSLAQARRLALAAQGFADPRPAPGAATMRHVTRVVDRVQVVQIDSVNVLTRSQYLPFFSRLGPYDPALLDRARDGAGPRARTGRRLVEYWAHEASLVPPSTWPLLTFRMEQARERAWSRSFAQTHPELLEAVRTVVREHGPLTSREVEAHLPHGAGRSDEQWGWNWSAVKHCLELLFWSGEITSAGRTTSFERRYAAPEVVLPAEVVARREALAHEDPQEAVTELLGISLRAHGLGTQRCLADYFRIRGPRVARGLEELEARGEAERVRVPGWTDRPVWRVPGMRVPRRVPGAALLSPFDSLVWQRERTEGLWGMRFRLEIYVPAPQRQYGYYVLPFLLDEELVGRVDLKADRAAGALVARAVHWEPGVDIRRAAPALQEQLELMARWLGLARVDFAKT</sequence>
<dbReference type="Pfam" id="PF06224">
    <property type="entry name" value="AlkZ-like"/>
    <property type="match status" value="1"/>
</dbReference>
<dbReference type="PANTHER" id="PTHR30528">
    <property type="entry name" value="CYTOPLASMIC PROTEIN"/>
    <property type="match status" value="1"/>
</dbReference>
<reference evidence="3" key="1">
    <citation type="journal article" date="2019" name="Int. J. Syst. Evol. Microbiol.">
        <title>The Global Catalogue of Microorganisms (GCM) 10K type strain sequencing project: providing services to taxonomists for standard genome sequencing and annotation.</title>
        <authorList>
            <consortium name="The Broad Institute Genomics Platform"/>
            <consortium name="The Broad Institute Genome Sequencing Center for Infectious Disease"/>
            <person name="Wu L."/>
            <person name="Ma J."/>
        </authorList>
    </citation>
    <scope>NUCLEOTIDE SEQUENCE [LARGE SCALE GENOMIC DNA]</scope>
    <source>
        <strain evidence="3">CGMCC 1.5362</strain>
    </source>
</reference>
<evidence type="ECO:0008006" key="4">
    <source>
        <dbReference type="Google" id="ProtNLM"/>
    </source>
</evidence>
<organism evidence="2 3">
    <name type="scientific">Ornithinimicrobium pekingense</name>
    <dbReference type="NCBI Taxonomy" id="384677"/>
    <lineage>
        <taxon>Bacteria</taxon>
        <taxon>Bacillati</taxon>
        <taxon>Actinomycetota</taxon>
        <taxon>Actinomycetes</taxon>
        <taxon>Micrococcales</taxon>
        <taxon>Ornithinimicrobiaceae</taxon>
        <taxon>Ornithinimicrobium</taxon>
    </lineage>
</organism>
<proteinExistence type="predicted"/>
<comment type="caution">
    <text evidence="2">The sequence shown here is derived from an EMBL/GenBank/DDBJ whole genome shotgun (WGS) entry which is preliminary data.</text>
</comment>
<evidence type="ECO:0000256" key="1">
    <source>
        <dbReference type="SAM" id="MobiDB-lite"/>
    </source>
</evidence>
<feature type="region of interest" description="Disordered" evidence="1">
    <location>
        <begin position="1"/>
        <end position="20"/>
    </location>
</feature>
<dbReference type="PANTHER" id="PTHR30528:SF0">
    <property type="entry name" value="CYTOPLASMIC PROTEIN"/>
    <property type="match status" value="1"/>
</dbReference>
<dbReference type="Proteomes" id="UP000662111">
    <property type="component" value="Unassembled WGS sequence"/>
</dbReference>
<evidence type="ECO:0000313" key="2">
    <source>
        <dbReference type="EMBL" id="GGK67239.1"/>
    </source>
</evidence>
<name>A0ABQ2F6N1_9MICO</name>
<accession>A0ABQ2F6N1</accession>
<protein>
    <recommendedName>
        <fullName evidence="4">Winged helix-turn-helix domain-containing protein</fullName>
    </recommendedName>
</protein>
<gene>
    <name evidence="2" type="ORF">GCM10011509_14460</name>
</gene>
<dbReference type="EMBL" id="BMLB01000003">
    <property type="protein sequence ID" value="GGK67239.1"/>
    <property type="molecule type" value="Genomic_DNA"/>
</dbReference>
<evidence type="ECO:0000313" key="3">
    <source>
        <dbReference type="Proteomes" id="UP000662111"/>
    </source>
</evidence>
<keyword evidence="3" id="KW-1185">Reference proteome</keyword>
<dbReference type="InterPro" id="IPR009351">
    <property type="entry name" value="AlkZ-like"/>
</dbReference>